<comment type="similarity">
    <text evidence="2 10">Belongs to the cytidylate kinase family. Type 2 subfamily.</text>
</comment>
<dbReference type="GeneID" id="36837684"/>
<comment type="catalytic activity">
    <reaction evidence="8 10">
        <text>dCMP + ATP = dCDP + ADP</text>
        <dbReference type="Rhea" id="RHEA:25094"/>
        <dbReference type="ChEBI" id="CHEBI:30616"/>
        <dbReference type="ChEBI" id="CHEBI:57566"/>
        <dbReference type="ChEBI" id="CHEBI:58593"/>
        <dbReference type="ChEBI" id="CHEBI:456216"/>
        <dbReference type="EC" id="2.7.4.25"/>
    </reaction>
</comment>
<dbReference type="Gene3D" id="3.40.50.300">
    <property type="entry name" value="P-loop containing nucleotide triphosphate hydrolases"/>
    <property type="match status" value="1"/>
</dbReference>
<evidence type="ECO:0000256" key="8">
    <source>
        <dbReference type="ARBA" id="ARBA00047615"/>
    </source>
</evidence>
<reference evidence="11 12" key="1">
    <citation type="submission" date="2018-05" db="EMBL/GenBank/DDBJ databases">
        <title>Complete Genome Sequences of Extremely Thermoacidophilic, Metal-Mobilizing Type-Strain Members of the Archaeal Family Sulfolobaceae: Acidianus brierleyi DSM-1651T, Acidianus sulfidivorans DSM-18786T, Metallosphaera hakonensis DSM-7519T, and Metallosphaera prunae DSM-10039T.</title>
        <authorList>
            <person name="Counts J.A."/>
            <person name="Kelly R.M."/>
        </authorList>
    </citation>
    <scope>NUCLEOTIDE SEQUENCE [LARGE SCALE GENOMIC DNA]</scope>
    <source>
        <strain evidence="11 12">JP7</strain>
    </source>
</reference>
<dbReference type="InterPro" id="IPR011994">
    <property type="entry name" value="Cytidylate_kinase_dom"/>
</dbReference>
<keyword evidence="12" id="KW-1185">Reference proteome</keyword>
<gene>
    <name evidence="10" type="primary">cmk</name>
    <name evidence="11" type="ORF">DFR86_06905</name>
</gene>
<dbReference type="KEGG" id="asul:DFR86_06905"/>
<evidence type="ECO:0000256" key="9">
    <source>
        <dbReference type="ARBA" id="ARBA00048478"/>
    </source>
</evidence>
<organism evidence="11 12">
    <name type="scientific">Acidianus sulfidivorans JP7</name>
    <dbReference type="NCBI Taxonomy" id="619593"/>
    <lineage>
        <taxon>Archaea</taxon>
        <taxon>Thermoproteota</taxon>
        <taxon>Thermoprotei</taxon>
        <taxon>Sulfolobales</taxon>
        <taxon>Sulfolobaceae</taxon>
        <taxon>Acidianus</taxon>
    </lineage>
</organism>
<dbReference type="SUPFAM" id="SSF52540">
    <property type="entry name" value="P-loop containing nucleoside triphosphate hydrolases"/>
    <property type="match status" value="1"/>
</dbReference>
<evidence type="ECO:0000256" key="4">
    <source>
        <dbReference type="ARBA" id="ARBA00022679"/>
    </source>
</evidence>
<dbReference type="GO" id="GO:0006220">
    <property type="term" value="P:pyrimidine nucleotide metabolic process"/>
    <property type="evidence" value="ECO:0007669"/>
    <property type="project" value="UniProtKB-UniRule"/>
</dbReference>
<evidence type="ECO:0000256" key="6">
    <source>
        <dbReference type="ARBA" id="ARBA00022777"/>
    </source>
</evidence>
<keyword evidence="4 10" id="KW-0808">Transferase</keyword>
<dbReference type="HAMAP" id="MF_00239">
    <property type="entry name" value="Cytidyl_kinase_type2"/>
    <property type="match status" value="1"/>
</dbReference>
<proteinExistence type="inferred from homology"/>
<evidence type="ECO:0000256" key="2">
    <source>
        <dbReference type="ARBA" id="ARBA00011005"/>
    </source>
</evidence>
<name>A0A2U9IMS6_9CREN</name>
<evidence type="ECO:0000256" key="3">
    <source>
        <dbReference type="ARBA" id="ARBA00022490"/>
    </source>
</evidence>
<evidence type="ECO:0000256" key="7">
    <source>
        <dbReference type="ARBA" id="ARBA00022840"/>
    </source>
</evidence>
<dbReference type="Pfam" id="PF13189">
    <property type="entry name" value="Cytidylate_kin2"/>
    <property type="match status" value="1"/>
</dbReference>
<dbReference type="EC" id="2.7.4.25" evidence="10"/>
<dbReference type="OrthoDB" id="31096at2157"/>
<protein>
    <recommendedName>
        <fullName evidence="10">Cytidylate kinase</fullName>
        <shortName evidence="10">CK</shortName>
        <ecNumber evidence="10">2.7.4.25</ecNumber>
    </recommendedName>
    <alternativeName>
        <fullName evidence="10">Cytidine monophosphate kinase</fullName>
        <shortName evidence="10">CMP kinase</shortName>
    </alternativeName>
</protein>
<evidence type="ECO:0000313" key="12">
    <source>
        <dbReference type="Proteomes" id="UP000248410"/>
    </source>
</evidence>
<feature type="binding site" evidence="10">
    <location>
        <begin position="7"/>
        <end position="15"/>
    </location>
    <ligand>
        <name>ATP</name>
        <dbReference type="ChEBI" id="CHEBI:30616"/>
    </ligand>
</feature>
<comment type="subcellular location">
    <subcellularLocation>
        <location evidence="1 10">Cytoplasm</location>
    </subcellularLocation>
</comment>
<accession>A0A2U9IMS6</accession>
<dbReference type="InterPro" id="IPR011892">
    <property type="entry name" value="Cyt_kin_arch"/>
</dbReference>
<evidence type="ECO:0000313" key="11">
    <source>
        <dbReference type="EMBL" id="AWR97307.1"/>
    </source>
</evidence>
<sequence length="181" mass="20795">MIIVISGPSGSGKTTVAKNLSKKYNLDFVSAGNIFREFAEKSGKDLITMNKDAEKNFDIDKLIDSKILEKAKKGNVVIESHIAGWLLKDIADFSIYLWAPLEVRAMRISSRDKLSYEDALMKIIEREQSHYFRFWKYYGIDLFDLTPFDIVINTSKISVENTICVISKFIDNYIKKSNNIY</sequence>
<dbReference type="EMBL" id="CP029288">
    <property type="protein sequence ID" value="AWR97307.1"/>
    <property type="molecule type" value="Genomic_DNA"/>
</dbReference>
<comment type="catalytic activity">
    <reaction evidence="9 10">
        <text>CMP + ATP = CDP + ADP</text>
        <dbReference type="Rhea" id="RHEA:11600"/>
        <dbReference type="ChEBI" id="CHEBI:30616"/>
        <dbReference type="ChEBI" id="CHEBI:58069"/>
        <dbReference type="ChEBI" id="CHEBI:60377"/>
        <dbReference type="ChEBI" id="CHEBI:456216"/>
        <dbReference type="EC" id="2.7.4.25"/>
    </reaction>
</comment>
<keyword evidence="7 10" id="KW-0067">ATP-binding</keyword>
<evidence type="ECO:0000256" key="10">
    <source>
        <dbReference type="HAMAP-Rule" id="MF_00239"/>
    </source>
</evidence>
<dbReference type="CDD" id="cd02020">
    <property type="entry name" value="CMPK"/>
    <property type="match status" value="1"/>
</dbReference>
<dbReference type="AlphaFoldDB" id="A0A2U9IMS6"/>
<dbReference type="GO" id="GO:0036430">
    <property type="term" value="F:CMP kinase activity"/>
    <property type="evidence" value="ECO:0007669"/>
    <property type="project" value="RHEA"/>
</dbReference>
<dbReference type="GO" id="GO:0005524">
    <property type="term" value="F:ATP binding"/>
    <property type="evidence" value="ECO:0007669"/>
    <property type="project" value="UniProtKB-UniRule"/>
</dbReference>
<keyword evidence="3 10" id="KW-0963">Cytoplasm</keyword>
<dbReference type="GO" id="GO:0036431">
    <property type="term" value="F:dCMP kinase activity"/>
    <property type="evidence" value="ECO:0007669"/>
    <property type="project" value="InterPro"/>
</dbReference>
<dbReference type="InterPro" id="IPR027417">
    <property type="entry name" value="P-loop_NTPase"/>
</dbReference>
<keyword evidence="6 10" id="KW-0418">Kinase</keyword>
<evidence type="ECO:0000256" key="1">
    <source>
        <dbReference type="ARBA" id="ARBA00004496"/>
    </source>
</evidence>
<dbReference type="Proteomes" id="UP000248410">
    <property type="component" value="Chromosome"/>
</dbReference>
<dbReference type="NCBIfam" id="TIGR02173">
    <property type="entry name" value="cyt_kin_arch"/>
    <property type="match status" value="1"/>
</dbReference>
<dbReference type="RefSeq" id="WP_110380197.1">
    <property type="nucleotide sequence ID" value="NZ_CP029288.2"/>
</dbReference>
<dbReference type="GO" id="GO:0005737">
    <property type="term" value="C:cytoplasm"/>
    <property type="evidence" value="ECO:0007669"/>
    <property type="project" value="UniProtKB-SubCell"/>
</dbReference>
<evidence type="ECO:0000256" key="5">
    <source>
        <dbReference type="ARBA" id="ARBA00022741"/>
    </source>
</evidence>
<keyword evidence="5 10" id="KW-0547">Nucleotide-binding</keyword>